<feature type="chain" id="PRO_5032730716" evidence="2">
    <location>
        <begin position="22"/>
        <end position="584"/>
    </location>
</feature>
<evidence type="ECO:0000313" key="4">
    <source>
        <dbReference type="Proteomes" id="UP000593892"/>
    </source>
</evidence>
<organism evidence="3 4">
    <name type="scientific">Paludibaculum fermentans</name>
    <dbReference type="NCBI Taxonomy" id="1473598"/>
    <lineage>
        <taxon>Bacteria</taxon>
        <taxon>Pseudomonadati</taxon>
        <taxon>Acidobacteriota</taxon>
        <taxon>Terriglobia</taxon>
        <taxon>Bryobacterales</taxon>
        <taxon>Bryobacteraceae</taxon>
        <taxon>Paludibaculum</taxon>
    </lineage>
</organism>
<keyword evidence="3" id="KW-0645">Protease</keyword>
<dbReference type="EMBL" id="CP063849">
    <property type="protein sequence ID" value="QOY88101.1"/>
    <property type="molecule type" value="Genomic_DNA"/>
</dbReference>
<evidence type="ECO:0000256" key="1">
    <source>
        <dbReference type="SAM" id="MobiDB-lite"/>
    </source>
</evidence>
<keyword evidence="2" id="KW-0732">Signal</keyword>
<evidence type="ECO:0000256" key="2">
    <source>
        <dbReference type="SAM" id="SignalP"/>
    </source>
</evidence>
<keyword evidence="3" id="KW-0121">Carboxypeptidase</keyword>
<dbReference type="Pfam" id="PF13620">
    <property type="entry name" value="CarboxypepD_reg"/>
    <property type="match status" value="1"/>
</dbReference>
<dbReference type="GO" id="GO:0004180">
    <property type="term" value="F:carboxypeptidase activity"/>
    <property type="evidence" value="ECO:0007669"/>
    <property type="project" value="UniProtKB-KW"/>
</dbReference>
<sequence length="584" mass="61701">MQRWLLALCLCAIAVRGQTSAYPANQGRPQSQPPSERGSVSGRVVDAATGEPIAGARVTIGRTAKTDSTKLATSDSAGGFSAGGLPPGIYIVSAAHSEYPGALNLAQEGTRIEVRAGKETTAIAVSLKPAGTITGVVLNDGGEPLSQCGVALLPVPLGGAVPPEAGRGSTDDKGRFRLESVAPDRYSLVVTCEQDLPAEHILDIVGPNGFEPQETWQRTFYQNGTTRSDAVEISVASGAEVSLEFQLRSVPVHTIRGTVTPAPGLSWSTAPEIRLIPEGPDTEDSLEWTDYLNVETGTFRFEMIPRGAYSLTAWTTDQFGRLLVSEAGKVVVGPAAPPLVQLQLRMSTTVLGKVEWPDAGAATAAPASAGQRIRPGGVPPMGSARTASVGILTLTPARPGGPFTTLTGRVSPQEGSFQIPGVAPGRWLVRYEQLQRPAWVESMQYGEAPVGNQEIEVTPDSTAILKIRTNSKLPNLQFEFVDIAAAAKSNCALHAVPFGDGSPSRLIHSDAGRGDGLMPGRYHLFGVEQPEGGVSLNERALRLLGRQVKPVEVVGGRDQTLNVRCFAAEEVQKIIHHYIAGDPR</sequence>
<reference evidence="3 4" key="1">
    <citation type="submission" date="2020-10" db="EMBL/GenBank/DDBJ databases">
        <title>Complete genome sequence of Paludibaculum fermentans P105T, a facultatively anaerobic acidobacterium capable of dissimilatory Fe(III) reduction.</title>
        <authorList>
            <person name="Dedysh S.N."/>
            <person name="Beletsky A.V."/>
            <person name="Kulichevskaya I.S."/>
            <person name="Mardanov A.V."/>
            <person name="Ravin N.V."/>
        </authorList>
    </citation>
    <scope>NUCLEOTIDE SEQUENCE [LARGE SCALE GENOMIC DNA]</scope>
    <source>
        <strain evidence="3 4">P105</strain>
    </source>
</reference>
<protein>
    <submittedName>
        <fullName evidence="3">Carboxypeptidase regulatory-like domain-containing protein</fullName>
    </submittedName>
</protein>
<dbReference type="Proteomes" id="UP000593892">
    <property type="component" value="Chromosome"/>
</dbReference>
<dbReference type="GO" id="GO:0030246">
    <property type="term" value="F:carbohydrate binding"/>
    <property type="evidence" value="ECO:0007669"/>
    <property type="project" value="InterPro"/>
</dbReference>
<evidence type="ECO:0000313" key="3">
    <source>
        <dbReference type="EMBL" id="QOY88101.1"/>
    </source>
</evidence>
<dbReference type="KEGG" id="pfer:IRI77_36095"/>
<feature type="region of interest" description="Disordered" evidence="1">
    <location>
        <begin position="22"/>
        <end position="44"/>
    </location>
</feature>
<proteinExistence type="predicted"/>
<dbReference type="RefSeq" id="WP_194449764.1">
    <property type="nucleotide sequence ID" value="NZ_CP063849.1"/>
</dbReference>
<dbReference type="SUPFAM" id="SSF49452">
    <property type="entry name" value="Starch-binding domain-like"/>
    <property type="match status" value="1"/>
</dbReference>
<dbReference type="InterPro" id="IPR008969">
    <property type="entry name" value="CarboxyPept-like_regulatory"/>
</dbReference>
<dbReference type="SUPFAM" id="SSF49464">
    <property type="entry name" value="Carboxypeptidase regulatory domain-like"/>
    <property type="match status" value="1"/>
</dbReference>
<accession>A0A7S7SL67</accession>
<gene>
    <name evidence="3" type="ORF">IRI77_36095</name>
</gene>
<name>A0A7S7SL67_PALFE</name>
<keyword evidence="3" id="KW-0378">Hydrolase</keyword>
<keyword evidence="4" id="KW-1185">Reference proteome</keyword>
<feature type="signal peptide" evidence="2">
    <location>
        <begin position="1"/>
        <end position="21"/>
    </location>
</feature>
<dbReference type="Gene3D" id="2.60.40.1120">
    <property type="entry name" value="Carboxypeptidase-like, regulatory domain"/>
    <property type="match status" value="1"/>
</dbReference>
<dbReference type="AlphaFoldDB" id="A0A7S7SL67"/>
<feature type="compositionally biased region" description="Polar residues" evidence="1">
    <location>
        <begin position="22"/>
        <end position="34"/>
    </location>
</feature>
<dbReference type="InterPro" id="IPR013784">
    <property type="entry name" value="Carb-bd-like_fold"/>
</dbReference>